<evidence type="ECO:0000313" key="4">
    <source>
        <dbReference type="Proteomes" id="UP000078476"/>
    </source>
</evidence>
<dbReference type="AlphaFoldDB" id="A0A177NTW3"/>
<sequence>MRSITVLSMPKVALVTGAAKRLGAACVRLLHVCGYNVVLHYYSSEIEAKQLADELNAIRLDSVALVKADLLDLAQVRALVVQACQSWGYVDVLVNNASLFYPGAIGEVEESDWNCLMNSNLKAPFFLSQGLAFTLKQRQGCIVNIVDIHAEKSLLGYPVYSIAKAGLVAMTKSLAKELAPDVRVNAVAPGAILWPDHEVSALQKAEILQKVALQRCGEIDDIAKAVKFLLDDASYITGHVLTVDGGRTLYS</sequence>
<organism evidence="3 4">
    <name type="scientific">Methylomonas lenta</name>
    <dbReference type="NCBI Taxonomy" id="980561"/>
    <lineage>
        <taxon>Bacteria</taxon>
        <taxon>Pseudomonadati</taxon>
        <taxon>Pseudomonadota</taxon>
        <taxon>Gammaproteobacteria</taxon>
        <taxon>Methylococcales</taxon>
        <taxon>Methylococcaceae</taxon>
        <taxon>Methylomonas</taxon>
    </lineage>
</organism>
<proteinExistence type="inferred from homology"/>
<dbReference type="Pfam" id="PF13561">
    <property type="entry name" value="adh_short_C2"/>
    <property type="match status" value="1"/>
</dbReference>
<keyword evidence="2" id="KW-0560">Oxidoreductase</keyword>
<keyword evidence="4" id="KW-1185">Reference proteome</keyword>
<dbReference type="InterPro" id="IPR036291">
    <property type="entry name" value="NAD(P)-bd_dom_sf"/>
</dbReference>
<name>A0A177NTW3_9GAMM</name>
<dbReference type="InterPro" id="IPR020904">
    <property type="entry name" value="Sc_DH/Rdtase_CS"/>
</dbReference>
<dbReference type="STRING" id="980561.A1359_02370"/>
<dbReference type="Gene3D" id="3.40.50.720">
    <property type="entry name" value="NAD(P)-binding Rossmann-like Domain"/>
    <property type="match status" value="1"/>
</dbReference>
<dbReference type="PROSITE" id="PS00061">
    <property type="entry name" value="ADH_SHORT"/>
    <property type="match status" value="1"/>
</dbReference>
<reference evidence="3 4" key="1">
    <citation type="submission" date="2016-03" db="EMBL/GenBank/DDBJ databases">
        <authorList>
            <person name="Ploux O."/>
        </authorList>
    </citation>
    <scope>NUCLEOTIDE SEQUENCE [LARGE SCALE GENOMIC DNA]</scope>
    <source>
        <strain evidence="3 4">R-45370</strain>
    </source>
</reference>
<evidence type="ECO:0000256" key="2">
    <source>
        <dbReference type="ARBA" id="ARBA00023002"/>
    </source>
</evidence>
<protein>
    <submittedName>
        <fullName evidence="3">Pteridine reductase</fullName>
    </submittedName>
</protein>
<dbReference type="NCBIfam" id="NF006598">
    <property type="entry name" value="PRK09135.1"/>
    <property type="match status" value="1"/>
</dbReference>
<dbReference type="FunFam" id="3.40.50.720:FF:000084">
    <property type="entry name" value="Short-chain dehydrogenase reductase"/>
    <property type="match status" value="1"/>
</dbReference>
<dbReference type="Proteomes" id="UP000078476">
    <property type="component" value="Unassembled WGS sequence"/>
</dbReference>
<dbReference type="PANTHER" id="PTHR43639">
    <property type="entry name" value="OXIDOREDUCTASE, SHORT-CHAIN DEHYDROGENASE/REDUCTASE FAMILY (AFU_ORTHOLOGUE AFUA_5G02870)"/>
    <property type="match status" value="1"/>
</dbReference>
<dbReference type="SUPFAM" id="SSF51735">
    <property type="entry name" value="NAD(P)-binding Rossmann-fold domains"/>
    <property type="match status" value="1"/>
</dbReference>
<comment type="similarity">
    <text evidence="1">Belongs to the short-chain dehydrogenases/reductases (SDR) family.</text>
</comment>
<evidence type="ECO:0000313" key="3">
    <source>
        <dbReference type="EMBL" id="OAI21351.1"/>
    </source>
</evidence>
<dbReference type="PRINTS" id="PR00080">
    <property type="entry name" value="SDRFAMILY"/>
</dbReference>
<evidence type="ECO:0000256" key="1">
    <source>
        <dbReference type="ARBA" id="ARBA00006484"/>
    </source>
</evidence>
<dbReference type="InterPro" id="IPR002347">
    <property type="entry name" value="SDR_fam"/>
</dbReference>
<dbReference type="GO" id="GO:0016491">
    <property type="term" value="F:oxidoreductase activity"/>
    <property type="evidence" value="ECO:0007669"/>
    <property type="project" value="UniProtKB-KW"/>
</dbReference>
<dbReference type="PANTHER" id="PTHR43639:SF1">
    <property type="entry name" value="SHORT-CHAIN DEHYDROGENASE_REDUCTASE FAMILY PROTEIN"/>
    <property type="match status" value="1"/>
</dbReference>
<comment type="caution">
    <text evidence="3">The sequence shown here is derived from an EMBL/GenBank/DDBJ whole genome shotgun (WGS) entry which is preliminary data.</text>
</comment>
<dbReference type="EMBL" id="LUUI01000011">
    <property type="protein sequence ID" value="OAI21351.1"/>
    <property type="molecule type" value="Genomic_DNA"/>
</dbReference>
<accession>A0A177NTW3</accession>
<dbReference type="PRINTS" id="PR00081">
    <property type="entry name" value="GDHRDH"/>
</dbReference>
<gene>
    <name evidence="3" type="ORF">A1359_02370</name>
</gene>